<dbReference type="SMART" id="SM00220">
    <property type="entry name" value="S_TKc"/>
    <property type="match status" value="1"/>
</dbReference>
<dbReference type="Gene3D" id="1.10.510.10">
    <property type="entry name" value="Transferase(Phosphotransferase) domain 1"/>
    <property type="match status" value="1"/>
</dbReference>
<dbReference type="GO" id="GO:0004674">
    <property type="term" value="F:protein serine/threonine kinase activity"/>
    <property type="evidence" value="ECO:0007669"/>
    <property type="project" value="InterPro"/>
</dbReference>
<reference evidence="6 7" key="1">
    <citation type="submission" date="2019-11" db="EMBL/GenBank/DDBJ databases">
        <title>Novel species isolated from a subtropical stream in China.</title>
        <authorList>
            <person name="Lu H."/>
        </authorList>
    </citation>
    <scope>NUCLEOTIDE SEQUENCE [LARGE SCALE GENOMIC DNA]</scope>
    <source>
        <strain evidence="6 7">FT26W</strain>
    </source>
</reference>
<feature type="domain" description="Protein kinase" evidence="5">
    <location>
        <begin position="18"/>
        <end position="296"/>
    </location>
</feature>
<dbReference type="InterPro" id="IPR045269">
    <property type="entry name" value="Atg1-like"/>
</dbReference>
<keyword evidence="4" id="KW-0067">ATP-binding</keyword>
<evidence type="ECO:0000259" key="5">
    <source>
        <dbReference type="PROSITE" id="PS50011"/>
    </source>
</evidence>
<dbReference type="PROSITE" id="PS50011">
    <property type="entry name" value="PROTEIN_KINASE_DOM"/>
    <property type="match status" value="1"/>
</dbReference>
<dbReference type="Proteomes" id="UP000439986">
    <property type="component" value="Unassembled WGS sequence"/>
</dbReference>
<dbReference type="EMBL" id="WKJL01000017">
    <property type="protein sequence ID" value="MRW86481.1"/>
    <property type="molecule type" value="Genomic_DNA"/>
</dbReference>
<keyword evidence="3 6" id="KW-0418">Kinase</keyword>
<accession>A0A844D6F0</accession>
<dbReference type="GO" id="GO:0005776">
    <property type="term" value="C:autophagosome"/>
    <property type="evidence" value="ECO:0007669"/>
    <property type="project" value="TreeGrafter"/>
</dbReference>
<dbReference type="GO" id="GO:0016020">
    <property type="term" value="C:membrane"/>
    <property type="evidence" value="ECO:0007669"/>
    <property type="project" value="TreeGrafter"/>
</dbReference>
<keyword evidence="1" id="KW-0808">Transferase</keyword>
<dbReference type="InterPro" id="IPR008271">
    <property type="entry name" value="Ser/Thr_kinase_AS"/>
</dbReference>
<name>A0A844D6F0_9BURK</name>
<dbReference type="AlphaFoldDB" id="A0A844D6F0"/>
<keyword evidence="7" id="KW-1185">Reference proteome</keyword>
<dbReference type="GO" id="GO:0000407">
    <property type="term" value="C:phagophore assembly site"/>
    <property type="evidence" value="ECO:0007669"/>
    <property type="project" value="TreeGrafter"/>
</dbReference>
<evidence type="ECO:0000256" key="4">
    <source>
        <dbReference type="ARBA" id="ARBA00022840"/>
    </source>
</evidence>
<evidence type="ECO:0000313" key="7">
    <source>
        <dbReference type="Proteomes" id="UP000439986"/>
    </source>
</evidence>
<proteinExistence type="predicted"/>
<sequence length="331" mass="35951">MAAQNNAPLPDGLEIAGYRIVKKIASGGFSIVYLAYDSEGVAVAIKEYLPSSLALRQEGELVPSVSKAHLPVFRIGLKCFFEEGRALARISHPNVVSVLNFFRAHETVYMVMAYESGHSLQEHIQRQRGKGSKVGEAFIRTIFTQVVKGLREVHANKLLHLDLKPANIYLRTDGTPMLLDFGAARQTVNTDMPTLTPMYTPGFAPPELYAKAGMGPWTDIYSIGAAMFACMVGSPPQPADQRKTEDKMAGHFLKLEGQYSPELVQLVRWCLEVEPLDRPQSLFAVQKGLQTTAPAVAPAAPPPTVLDKLRGLVGRLGGSGARAKAGPDTLV</sequence>
<comment type="caution">
    <text evidence="6">The sequence shown here is derived from an EMBL/GenBank/DDBJ whole genome shotgun (WGS) entry which is preliminary data.</text>
</comment>
<dbReference type="PANTHER" id="PTHR24348">
    <property type="entry name" value="SERINE/THREONINE-PROTEIN KINASE UNC-51-RELATED"/>
    <property type="match status" value="1"/>
</dbReference>
<keyword evidence="2" id="KW-0547">Nucleotide-binding</keyword>
<dbReference type="Pfam" id="PF00069">
    <property type="entry name" value="Pkinase"/>
    <property type="match status" value="1"/>
</dbReference>
<evidence type="ECO:0000313" key="6">
    <source>
        <dbReference type="EMBL" id="MRW86481.1"/>
    </source>
</evidence>
<evidence type="ECO:0000256" key="2">
    <source>
        <dbReference type="ARBA" id="ARBA00022741"/>
    </source>
</evidence>
<dbReference type="SUPFAM" id="SSF56112">
    <property type="entry name" value="Protein kinase-like (PK-like)"/>
    <property type="match status" value="1"/>
</dbReference>
<dbReference type="GO" id="GO:0005829">
    <property type="term" value="C:cytosol"/>
    <property type="evidence" value="ECO:0007669"/>
    <property type="project" value="TreeGrafter"/>
</dbReference>
<protein>
    <submittedName>
        <fullName evidence="6">Protein kinase</fullName>
    </submittedName>
</protein>
<dbReference type="CDD" id="cd14014">
    <property type="entry name" value="STKc_PknB_like"/>
    <property type="match status" value="1"/>
</dbReference>
<dbReference type="PROSITE" id="PS00108">
    <property type="entry name" value="PROTEIN_KINASE_ST"/>
    <property type="match status" value="1"/>
</dbReference>
<evidence type="ECO:0000256" key="1">
    <source>
        <dbReference type="ARBA" id="ARBA00022679"/>
    </source>
</evidence>
<gene>
    <name evidence="6" type="ORF">GJ698_20635</name>
</gene>
<organism evidence="6 7">
    <name type="scientific">Duganella aquatilis</name>
    <dbReference type="NCBI Taxonomy" id="2666082"/>
    <lineage>
        <taxon>Bacteria</taxon>
        <taxon>Pseudomonadati</taxon>
        <taxon>Pseudomonadota</taxon>
        <taxon>Betaproteobacteria</taxon>
        <taxon>Burkholderiales</taxon>
        <taxon>Oxalobacteraceae</taxon>
        <taxon>Telluria group</taxon>
        <taxon>Duganella</taxon>
    </lineage>
</organism>
<dbReference type="InterPro" id="IPR000719">
    <property type="entry name" value="Prot_kinase_dom"/>
</dbReference>
<evidence type="ECO:0000256" key="3">
    <source>
        <dbReference type="ARBA" id="ARBA00022777"/>
    </source>
</evidence>
<dbReference type="GO" id="GO:0005524">
    <property type="term" value="F:ATP binding"/>
    <property type="evidence" value="ECO:0007669"/>
    <property type="project" value="UniProtKB-KW"/>
</dbReference>
<dbReference type="PANTHER" id="PTHR24348:SF22">
    <property type="entry name" value="NON-SPECIFIC SERINE_THREONINE PROTEIN KINASE"/>
    <property type="match status" value="1"/>
</dbReference>
<dbReference type="InterPro" id="IPR011009">
    <property type="entry name" value="Kinase-like_dom_sf"/>
</dbReference>
<dbReference type="RefSeq" id="WP_154359744.1">
    <property type="nucleotide sequence ID" value="NZ_WKJL01000017.1"/>
</dbReference>